<evidence type="ECO:0000259" key="1">
    <source>
        <dbReference type="Pfam" id="PF17990"/>
    </source>
</evidence>
<sequence>MTNDTLNLDPSDYIAIYPPIGIARVGNSMERGNDGWFYSPEEPLRDRKPDFSLNLKDSKSKVKRQAVKFKVYAFHQNGEPFREITYDKKYKVEWTVHRNLEPDNRNYLIIDPGRKAISGQNINSLSHQLCCEFQGSQTTAKDVYLGEIGTDENGRLIFLAGRGKAECVNPEINDVIHNDFNNEDWYNDTCDGRVSVEVTDVTDVTNKTMQVSLAHFPPFNLDGDVWVLGVGPKFSHDITPPVSLYDLIEDINQQKQHGPSASNYDIGIVKFNDHIEPILGRTVLTSWVNAAANRGHGVGGPGYFYNEQWSRLSTPPNDPNRLTYEEKVEEIPSSCVWKASLSKHRRLQGGTQWASFWVFHAPAVWEWRRCH</sequence>
<gene>
    <name evidence="2" type="ORF">BC938DRAFT_482027</name>
</gene>
<dbReference type="Pfam" id="PF17990">
    <property type="entry name" value="LodA_N"/>
    <property type="match status" value="2"/>
</dbReference>
<evidence type="ECO:0000313" key="2">
    <source>
        <dbReference type="EMBL" id="RUS28319.1"/>
    </source>
</evidence>
<evidence type="ECO:0000313" key="3">
    <source>
        <dbReference type="Proteomes" id="UP000274822"/>
    </source>
</evidence>
<feature type="domain" description="L-Lysine epsilon oxidase N-terminal" evidence="1">
    <location>
        <begin position="100"/>
        <end position="200"/>
    </location>
</feature>
<dbReference type="Proteomes" id="UP000274822">
    <property type="component" value="Unassembled WGS sequence"/>
</dbReference>
<reference evidence="2 3" key="1">
    <citation type="journal article" date="2018" name="New Phytol.">
        <title>Phylogenomics of Endogonaceae and evolution of mycorrhizas within Mucoromycota.</title>
        <authorList>
            <person name="Chang Y."/>
            <person name="Desiro A."/>
            <person name="Na H."/>
            <person name="Sandor L."/>
            <person name="Lipzen A."/>
            <person name="Clum A."/>
            <person name="Barry K."/>
            <person name="Grigoriev I.V."/>
            <person name="Martin F.M."/>
            <person name="Stajich J.E."/>
            <person name="Smith M.E."/>
            <person name="Bonito G."/>
            <person name="Spatafora J.W."/>
        </authorList>
    </citation>
    <scope>NUCLEOTIDE SEQUENCE [LARGE SCALE GENOMIC DNA]</scope>
    <source>
        <strain evidence="2 3">AD002</strain>
    </source>
</reference>
<dbReference type="AlphaFoldDB" id="A0A433QEZ7"/>
<proteinExistence type="predicted"/>
<keyword evidence="3" id="KW-1185">Reference proteome</keyword>
<name>A0A433QEZ7_9FUNG</name>
<dbReference type="EMBL" id="RBNJ01006788">
    <property type="protein sequence ID" value="RUS28319.1"/>
    <property type="molecule type" value="Genomic_DNA"/>
</dbReference>
<feature type="domain" description="L-Lysine epsilon oxidase N-terminal" evidence="1">
    <location>
        <begin position="17"/>
        <end position="97"/>
    </location>
</feature>
<comment type="caution">
    <text evidence="2">The sequence shown here is derived from an EMBL/GenBank/DDBJ whole genome shotgun (WGS) entry which is preliminary data.</text>
</comment>
<dbReference type="InterPro" id="IPR041168">
    <property type="entry name" value="LodA_N"/>
</dbReference>
<organism evidence="2 3">
    <name type="scientific">Jimgerdemannia flammicorona</name>
    <dbReference type="NCBI Taxonomy" id="994334"/>
    <lineage>
        <taxon>Eukaryota</taxon>
        <taxon>Fungi</taxon>
        <taxon>Fungi incertae sedis</taxon>
        <taxon>Mucoromycota</taxon>
        <taxon>Mucoromycotina</taxon>
        <taxon>Endogonomycetes</taxon>
        <taxon>Endogonales</taxon>
        <taxon>Endogonaceae</taxon>
        <taxon>Jimgerdemannia</taxon>
    </lineage>
</organism>
<protein>
    <recommendedName>
        <fullName evidence="1">L-Lysine epsilon oxidase N-terminal domain-containing protein</fullName>
    </recommendedName>
</protein>
<accession>A0A433QEZ7</accession>